<dbReference type="Gene3D" id="3.40.630.30">
    <property type="match status" value="1"/>
</dbReference>
<dbReference type="PANTHER" id="PTHR13538:SF4">
    <property type="entry name" value="N-ALPHA-ACETYLTRANSFERASE 80"/>
    <property type="match status" value="1"/>
</dbReference>
<accession>A0A7T3BLY7</accession>
<dbReference type="EMBL" id="CP065726">
    <property type="protein sequence ID" value="QPT38130.1"/>
    <property type="molecule type" value="Genomic_DNA"/>
</dbReference>
<dbReference type="PROSITE" id="PS51186">
    <property type="entry name" value="GNAT"/>
    <property type="match status" value="1"/>
</dbReference>
<dbReference type="GO" id="GO:0005737">
    <property type="term" value="C:cytoplasm"/>
    <property type="evidence" value="ECO:0007669"/>
    <property type="project" value="TreeGrafter"/>
</dbReference>
<dbReference type="RefSeq" id="WP_111727489.1">
    <property type="nucleotide sequence ID" value="NZ_CP065726.1"/>
</dbReference>
<gene>
    <name evidence="2" type="ORF">I6G28_00675</name>
</gene>
<dbReference type="GeneID" id="84021906"/>
<keyword evidence="2" id="KW-0808">Transferase</keyword>
<dbReference type="GO" id="GO:1905502">
    <property type="term" value="F:acetyl-CoA binding"/>
    <property type="evidence" value="ECO:0007669"/>
    <property type="project" value="TreeGrafter"/>
</dbReference>
<proteinExistence type="predicted"/>
<dbReference type="AlphaFoldDB" id="A0A7T3BLY7"/>
<dbReference type="InterPro" id="IPR039840">
    <property type="entry name" value="NAA80"/>
</dbReference>
<dbReference type="InterPro" id="IPR000182">
    <property type="entry name" value="GNAT_dom"/>
</dbReference>
<dbReference type="InterPro" id="IPR016181">
    <property type="entry name" value="Acyl_CoA_acyltransferase"/>
</dbReference>
<evidence type="ECO:0000313" key="2">
    <source>
        <dbReference type="EMBL" id="QPT38130.1"/>
    </source>
</evidence>
<dbReference type="GO" id="GO:0008080">
    <property type="term" value="F:N-acetyltransferase activity"/>
    <property type="evidence" value="ECO:0007669"/>
    <property type="project" value="InterPro"/>
</dbReference>
<evidence type="ECO:0000313" key="3">
    <source>
        <dbReference type="Proteomes" id="UP000594865"/>
    </source>
</evidence>
<dbReference type="Proteomes" id="UP000594865">
    <property type="component" value="Chromosome"/>
</dbReference>
<feature type="domain" description="N-acetyltransferase" evidence="1">
    <location>
        <begin position="24"/>
        <end position="170"/>
    </location>
</feature>
<sequence length="172" mass="20049">MHSDFEERKYGGLSKNDVVSIVRLEVRHIDNLAQALFEEWHDFAPWSSVDKIRSYYHECLRDDNLPLAFAAIGHSHVLLGSAALKRHDITTFPQYEYWLGDVFVLSEHRGKGVGRYLVAHCIEAARSLGIRQLYLYTPDAQAFYRSFGWIAVRRHFYNGEWVTLMMLDVEKI</sequence>
<name>A0A7T3BLY7_NEICI</name>
<evidence type="ECO:0000259" key="1">
    <source>
        <dbReference type="PROSITE" id="PS51186"/>
    </source>
</evidence>
<dbReference type="Pfam" id="PF00583">
    <property type="entry name" value="Acetyltransf_1"/>
    <property type="match status" value="1"/>
</dbReference>
<dbReference type="CDD" id="cd04301">
    <property type="entry name" value="NAT_SF"/>
    <property type="match status" value="1"/>
</dbReference>
<organism evidence="2 3">
    <name type="scientific">Neisseria cinerea</name>
    <dbReference type="NCBI Taxonomy" id="483"/>
    <lineage>
        <taxon>Bacteria</taxon>
        <taxon>Pseudomonadati</taxon>
        <taxon>Pseudomonadota</taxon>
        <taxon>Betaproteobacteria</taxon>
        <taxon>Neisseriales</taxon>
        <taxon>Neisseriaceae</taxon>
        <taxon>Neisseria</taxon>
    </lineage>
</organism>
<dbReference type="SUPFAM" id="SSF55729">
    <property type="entry name" value="Acyl-CoA N-acyltransferases (Nat)"/>
    <property type="match status" value="1"/>
</dbReference>
<protein>
    <submittedName>
        <fullName evidence="2">GNAT family N-acetyltransferase</fullName>
    </submittedName>
</protein>
<keyword evidence="3" id="KW-1185">Reference proteome</keyword>
<dbReference type="PANTHER" id="PTHR13538">
    <property type="entry name" value="N-ACETYLTRANSFERASE 6"/>
    <property type="match status" value="1"/>
</dbReference>
<reference evidence="2 3" key="1">
    <citation type="submission" date="2020-12" db="EMBL/GenBank/DDBJ databases">
        <title>FDA dAtabase for Regulatory Grade micrObial Sequences (FDA-ARGOS): Supporting development and validation of Infectious Disease Dx tests.</title>
        <authorList>
            <person name="Sproer C."/>
            <person name="Gronow S."/>
            <person name="Severitt S."/>
            <person name="Schroder I."/>
            <person name="Tallon L."/>
            <person name="Sadzewicz L."/>
            <person name="Zhao X."/>
            <person name="Boylan J."/>
            <person name="Ott S."/>
            <person name="Bowen H."/>
            <person name="Vavikolanu K."/>
            <person name="Mehta A."/>
            <person name="Aluvathingal J."/>
            <person name="Nadendla S."/>
            <person name="Lowell S."/>
            <person name="Myers T."/>
            <person name="Yan Y."/>
            <person name="Sichtig H."/>
        </authorList>
    </citation>
    <scope>NUCLEOTIDE SEQUENCE [LARGE SCALE GENOMIC DNA]</scope>
    <source>
        <strain evidence="2 3">FDAARGOS_871</strain>
    </source>
</reference>